<evidence type="ECO:0000256" key="9">
    <source>
        <dbReference type="ARBA" id="ARBA00023118"/>
    </source>
</evidence>
<dbReference type="SUPFAM" id="SSF52540">
    <property type="entry name" value="P-loop containing nucleoside triphosphate hydrolases"/>
    <property type="match status" value="1"/>
</dbReference>
<keyword evidence="5" id="KW-0547">Nucleotide-binding</keyword>
<keyword evidence="3" id="KW-0540">Nuclease</keyword>
<dbReference type="NCBIfam" id="TIGR01596">
    <property type="entry name" value="cas3_HD"/>
    <property type="match status" value="1"/>
</dbReference>
<keyword evidence="8" id="KW-0067">ATP-binding</keyword>
<evidence type="ECO:0000313" key="14">
    <source>
        <dbReference type="Proteomes" id="UP001595872"/>
    </source>
</evidence>
<dbReference type="CDD" id="cd17930">
    <property type="entry name" value="DEXHc_cas3"/>
    <property type="match status" value="1"/>
</dbReference>
<dbReference type="InterPro" id="IPR054712">
    <property type="entry name" value="Cas3-like_dom"/>
</dbReference>
<evidence type="ECO:0000256" key="3">
    <source>
        <dbReference type="ARBA" id="ARBA00022722"/>
    </source>
</evidence>
<gene>
    <name evidence="13" type="primary">cas3</name>
    <name evidence="13" type="ORF">ACFPCY_37160</name>
</gene>
<keyword evidence="4" id="KW-0479">Metal-binding</keyword>
<name>A0ABV9UAS6_9ACTN</name>
<dbReference type="EMBL" id="JBHSIT010000014">
    <property type="protein sequence ID" value="MFC4912979.1"/>
    <property type="molecule type" value="Genomic_DNA"/>
</dbReference>
<evidence type="ECO:0000259" key="12">
    <source>
        <dbReference type="PROSITE" id="PS51643"/>
    </source>
</evidence>
<evidence type="ECO:0000256" key="2">
    <source>
        <dbReference type="ARBA" id="ARBA00009046"/>
    </source>
</evidence>
<organism evidence="13 14">
    <name type="scientific">Actinomadura gamaensis</name>
    <dbReference type="NCBI Taxonomy" id="1763541"/>
    <lineage>
        <taxon>Bacteria</taxon>
        <taxon>Bacillati</taxon>
        <taxon>Actinomycetota</taxon>
        <taxon>Actinomycetes</taxon>
        <taxon>Streptosporangiales</taxon>
        <taxon>Thermomonosporaceae</taxon>
        <taxon>Actinomadura</taxon>
    </lineage>
</organism>
<comment type="caution">
    <text evidence="13">The sequence shown here is derived from an EMBL/GenBank/DDBJ whole genome shotgun (WGS) entry which is preliminary data.</text>
</comment>
<dbReference type="Pfam" id="PF22590">
    <property type="entry name" value="Cas3-like_C_2"/>
    <property type="match status" value="1"/>
</dbReference>
<dbReference type="Gene3D" id="3.40.50.300">
    <property type="entry name" value="P-loop containing nucleotide triphosphate hydrolases"/>
    <property type="match status" value="2"/>
</dbReference>
<dbReference type="PANTHER" id="PTHR47963:SF9">
    <property type="entry name" value="CRISPR-ASSOCIATED ENDONUCLEASE_HELICASE CAS3"/>
    <property type="match status" value="1"/>
</dbReference>
<sequence length="745" mass="82119">MDELFAHSPNADSVWHPLADHLRGTAGRAAGFAEEFGAAEIARYLAMVHDVGKGSCLWQEGLKTASRTGGRVGIDHKRAGARLASEHGLADLAAVVLGHHGGLPNKEKFRAELRLSRGKGRAPVEEAIKRVSAIVPEILPAHPPRWPAWVEGATPLEVDMLVRLVFSCVVDADYLDTSEHFSIGEQSPVTRWTAAELIERFERGRRSYLSKRRGGPSPIDQVRQRVYDEAVTAAVGEQGIYRLSAPTGAAKTLASTAFALRHARAHGLQRVVMAVPFISITDQNAAVLREVLGHSDADPVVLEHHSGVDLDDESKGHDDTERKKKPKTGAPARWRQLASENWDAPFVVTTTVRLFESLFDRRPAAMRRVHRLTKSVIVLDEVQALPDRLLIPILSGLRTLTERFGATVLLTSATQPAFWQLSPFRGVPMREVITDPERLYADLRRVDYEYRSRATTAEMLADELAGKNQALAIVNTTAQAQELHRLVQERRPAGLGPVLHLSTRMVAVHRKKVLKEIIDLIKDQKPTLVVSTQLVEAGVDLDFPLVYRAKAPADSVQQAAGRCNRNGRLARGRVVIFDLEDDTGASRVYGAALAASDAYIGAGLAMPDDSAALAAYYKDRYSLENVEGLGEVIERSRRRLDFPDVAARFNMVEEFTTSVLVPYGPEEKQAEIMDAVAQIRRCPRAAGGLLRDLRPYMATLTKRTADQGLDRGLAEPVIGDLILWDADAYDADRGITLEDDEMYVF</sequence>
<evidence type="ECO:0000256" key="7">
    <source>
        <dbReference type="ARBA" id="ARBA00022806"/>
    </source>
</evidence>
<feature type="compositionally biased region" description="Basic and acidic residues" evidence="10">
    <location>
        <begin position="305"/>
        <end position="322"/>
    </location>
</feature>
<dbReference type="SMART" id="SM00487">
    <property type="entry name" value="DEXDc"/>
    <property type="match status" value="1"/>
</dbReference>
<comment type="similarity">
    <text evidence="1">In the N-terminal section; belongs to the CRISPR-associated nuclease Cas3-HD family.</text>
</comment>
<evidence type="ECO:0000256" key="8">
    <source>
        <dbReference type="ARBA" id="ARBA00022840"/>
    </source>
</evidence>
<dbReference type="PANTHER" id="PTHR47963">
    <property type="entry name" value="DEAD-BOX ATP-DEPENDENT RNA HELICASE 47, MITOCHONDRIAL"/>
    <property type="match status" value="1"/>
</dbReference>
<dbReference type="InterPro" id="IPR014001">
    <property type="entry name" value="Helicase_ATP-bd"/>
</dbReference>
<proteinExistence type="inferred from homology"/>
<dbReference type="InterPro" id="IPR006474">
    <property type="entry name" value="Helicase_Cas3_CRISPR-ass_core"/>
</dbReference>
<evidence type="ECO:0000259" key="11">
    <source>
        <dbReference type="PROSITE" id="PS51192"/>
    </source>
</evidence>
<evidence type="ECO:0000256" key="5">
    <source>
        <dbReference type="ARBA" id="ARBA00022741"/>
    </source>
</evidence>
<dbReference type="Proteomes" id="UP001595872">
    <property type="component" value="Unassembled WGS sequence"/>
</dbReference>
<dbReference type="PROSITE" id="PS51643">
    <property type="entry name" value="HD_CAS3"/>
    <property type="match status" value="1"/>
</dbReference>
<protein>
    <submittedName>
        <fullName evidence="13">CRISPR-associated helicase Cas3</fullName>
    </submittedName>
</protein>
<dbReference type="InterPro" id="IPR050547">
    <property type="entry name" value="DEAD_box_RNA_helicases"/>
</dbReference>
<keyword evidence="14" id="KW-1185">Reference proteome</keyword>
<dbReference type="InterPro" id="IPR027417">
    <property type="entry name" value="P-loop_NTPase"/>
</dbReference>
<keyword evidence="7" id="KW-0347">Helicase</keyword>
<dbReference type="SUPFAM" id="SSF109604">
    <property type="entry name" value="HD-domain/PDEase-like"/>
    <property type="match status" value="1"/>
</dbReference>
<dbReference type="RefSeq" id="WP_378263441.1">
    <property type="nucleotide sequence ID" value="NZ_JBHSIT010000014.1"/>
</dbReference>
<comment type="similarity">
    <text evidence="2">In the central section; belongs to the CRISPR-associated helicase Cas3 family.</text>
</comment>
<evidence type="ECO:0000256" key="4">
    <source>
        <dbReference type="ARBA" id="ARBA00022723"/>
    </source>
</evidence>
<keyword evidence="6" id="KW-0378">Hydrolase</keyword>
<reference evidence="14" key="1">
    <citation type="journal article" date="2019" name="Int. J. Syst. Evol. Microbiol.">
        <title>The Global Catalogue of Microorganisms (GCM) 10K type strain sequencing project: providing services to taxonomists for standard genome sequencing and annotation.</title>
        <authorList>
            <consortium name="The Broad Institute Genomics Platform"/>
            <consortium name="The Broad Institute Genome Sequencing Center for Infectious Disease"/>
            <person name="Wu L."/>
            <person name="Ma J."/>
        </authorList>
    </citation>
    <scope>NUCLEOTIDE SEQUENCE [LARGE SCALE GENOMIC DNA]</scope>
    <source>
        <strain evidence="14">KLKA75</strain>
    </source>
</reference>
<dbReference type="PROSITE" id="PS51192">
    <property type="entry name" value="HELICASE_ATP_BIND_1"/>
    <property type="match status" value="1"/>
</dbReference>
<evidence type="ECO:0000256" key="1">
    <source>
        <dbReference type="ARBA" id="ARBA00006847"/>
    </source>
</evidence>
<dbReference type="Pfam" id="PF00270">
    <property type="entry name" value="DEAD"/>
    <property type="match status" value="1"/>
</dbReference>
<dbReference type="InterPro" id="IPR006483">
    <property type="entry name" value="CRISPR-assoc_Cas3_HD"/>
</dbReference>
<dbReference type="CDD" id="cd09641">
    <property type="entry name" value="Cas3''_I"/>
    <property type="match status" value="1"/>
</dbReference>
<evidence type="ECO:0000313" key="13">
    <source>
        <dbReference type="EMBL" id="MFC4912979.1"/>
    </source>
</evidence>
<dbReference type="InterPro" id="IPR011545">
    <property type="entry name" value="DEAD/DEAH_box_helicase_dom"/>
</dbReference>
<evidence type="ECO:0000256" key="6">
    <source>
        <dbReference type="ARBA" id="ARBA00022801"/>
    </source>
</evidence>
<evidence type="ECO:0000256" key="10">
    <source>
        <dbReference type="SAM" id="MobiDB-lite"/>
    </source>
</evidence>
<dbReference type="Gene3D" id="1.10.3210.30">
    <property type="match status" value="1"/>
</dbReference>
<feature type="region of interest" description="Disordered" evidence="10">
    <location>
        <begin position="305"/>
        <end position="332"/>
    </location>
</feature>
<keyword evidence="9" id="KW-0051">Antiviral defense</keyword>
<dbReference type="InterPro" id="IPR038257">
    <property type="entry name" value="CRISPR-assoc_Cas3_HD_sf"/>
</dbReference>
<accession>A0ABV9UAS6</accession>
<feature type="domain" description="HD Cas3-type" evidence="12">
    <location>
        <begin position="11"/>
        <end position="175"/>
    </location>
</feature>
<feature type="domain" description="Helicase ATP-binding" evidence="11">
    <location>
        <begin position="232"/>
        <end position="433"/>
    </location>
</feature>
<dbReference type="NCBIfam" id="TIGR01587">
    <property type="entry name" value="cas3_core"/>
    <property type="match status" value="1"/>
</dbReference>
<dbReference type="Pfam" id="PF18019">
    <property type="entry name" value="Cas3_HD"/>
    <property type="match status" value="1"/>
</dbReference>